<keyword evidence="1" id="KW-0472">Membrane</keyword>
<sequence length="146" mass="15990">MSTVHSSIDLHPDIMALRAGYDRVAESMAAQVTFGLTLLTAMYVALSPWIVGFDAFNRLTVNDLIVGGAIAFLSMCFSFALDRAHGMTWTLPIFGVWLIVSPWVFVSGPTTGMIWSHVVSGALVMLLGFNAMYFGMRVRNSEARHA</sequence>
<dbReference type="STRING" id="146018.BN2156_03925"/>
<evidence type="ECO:0000313" key="3">
    <source>
        <dbReference type="EMBL" id="CRZ17046.1"/>
    </source>
</evidence>
<evidence type="ECO:0000256" key="1">
    <source>
        <dbReference type="SAM" id="Phobius"/>
    </source>
</evidence>
<keyword evidence="4" id="KW-1185">Reference proteome</keyword>
<feature type="domain" description="SPW repeat-containing integral membrane" evidence="2">
    <location>
        <begin position="35"/>
        <end position="128"/>
    </location>
</feature>
<evidence type="ECO:0000259" key="2">
    <source>
        <dbReference type="Pfam" id="PF03779"/>
    </source>
</evidence>
<reference evidence="4" key="1">
    <citation type="submission" date="2015-07" db="EMBL/GenBank/DDBJ databases">
        <authorList>
            <person name="Urmite Genomes"/>
        </authorList>
    </citation>
    <scope>NUCLEOTIDE SEQUENCE [LARGE SCALE GENOMIC DNA]</scope>
    <source>
        <strain evidence="4">type strain: ATCC 49404</strain>
    </source>
</reference>
<dbReference type="OrthoDB" id="3638638at2"/>
<dbReference type="InterPro" id="IPR005530">
    <property type="entry name" value="SPW"/>
</dbReference>
<dbReference type="RefSeq" id="WP_090516614.1">
    <property type="nucleotide sequence ID" value="NZ_CWKH01000002.1"/>
</dbReference>
<feature type="transmembrane region" description="Helical" evidence="1">
    <location>
        <begin position="64"/>
        <end position="81"/>
    </location>
</feature>
<keyword evidence="1" id="KW-1133">Transmembrane helix</keyword>
<organism evidence="3 4">
    <name type="scientific">Mycolicibacterium neworleansense</name>
    <dbReference type="NCBI Taxonomy" id="146018"/>
    <lineage>
        <taxon>Bacteria</taxon>
        <taxon>Bacillati</taxon>
        <taxon>Actinomycetota</taxon>
        <taxon>Actinomycetes</taxon>
        <taxon>Mycobacteriales</taxon>
        <taxon>Mycobacteriaceae</taxon>
        <taxon>Mycolicibacterium</taxon>
    </lineage>
</organism>
<name>A0A0H5RTD3_9MYCO</name>
<proteinExistence type="predicted"/>
<feature type="transmembrane region" description="Helical" evidence="1">
    <location>
        <begin position="112"/>
        <end position="134"/>
    </location>
</feature>
<dbReference type="Pfam" id="PF03779">
    <property type="entry name" value="SPW"/>
    <property type="match status" value="1"/>
</dbReference>
<protein>
    <submittedName>
        <fullName evidence="3">Transmembrane protein</fullName>
    </submittedName>
</protein>
<feature type="transmembrane region" description="Helical" evidence="1">
    <location>
        <begin position="88"/>
        <end position="106"/>
    </location>
</feature>
<dbReference type="EMBL" id="CWKH01000002">
    <property type="protein sequence ID" value="CRZ17046.1"/>
    <property type="molecule type" value="Genomic_DNA"/>
</dbReference>
<feature type="transmembrane region" description="Helical" evidence="1">
    <location>
        <begin position="32"/>
        <end position="52"/>
    </location>
</feature>
<gene>
    <name evidence="3" type="ORF">BN2156_03925</name>
</gene>
<evidence type="ECO:0000313" key="4">
    <source>
        <dbReference type="Proteomes" id="UP000199147"/>
    </source>
</evidence>
<dbReference type="Proteomes" id="UP000199147">
    <property type="component" value="Unassembled WGS sequence"/>
</dbReference>
<accession>A0A0H5RTD3</accession>
<dbReference type="AlphaFoldDB" id="A0A0H5RTD3"/>
<keyword evidence="1 3" id="KW-0812">Transmembrane</keyword>